<feature type="compositionally biased region" description="Polar residues" evidence="6">
    <location>
        <begin position="1159"/>
        <end position="1178"/>
    </location>
</feature>
<dbReference type="PANTHER" id="PTHR14296:SF16">
    <property type="entry name" value="REMODELING AND SPACING FACTOR 1"/>
    <property type="match status" value="1"/>
</dbReference>
<dbReference type="InterPro" id="IPR001965">
    <property type="entry name" value="Znf_PHD"/>
</dbReference>
<dbReference type="EMBL" id="JAIFRP010000022">
    <property type="protein sequence ID" value="KAK2585006.1"/>
    <property type="molecule type" value="Genomic_DNA"/>
</dbReference>
<dbReference type="Pfam" id="PF00628">
    <property type="entry name" value="PHD"/>
    <property type="match status" value="1"/>
</dbReference>
<feature type="region of interest" description="Disordered" evidence="6">
    <location>
        <begin position="1157"/>
        <end position="1178"/>
    </location>
</feature>
<keyword evidence="3" id="KW-0862">Zinc</keyword>
<feature type="compositionally biased region" description="Pro residues" evidence="6">
    <location>
        <begin position="3871"/>
        <end position="3880"/>
    </location>
</feature>
<feature type="compositionally biased region" description="Acidic residues" evidence="6">
    <location>
        <begin position="3062"/>
        <end position="3071"/>
    </location>
</feature>
<feature type="region of interest" description="Disordered" evidence="6">
    <location>
        <begin position="3817"/>
        <end position="4040"/>
    </location>
</feature>
<dbReference type="PANTHER" id="PTHR14296">
    <property type="entry name" value="REMODELING AND SPACING FACTOR 1"/>
    <property type="match status" value="1"/>
</dbReference>
<evidence type="ECO:0000256" key="1">
    <source>
        <dbReference type="ARBA" id="ARBA00022723"/>
    </source>
</evidence>
<feature type="compositionally biased region" description="Pro residues" evidence="6">
    <location>
        <begin position="3932"/>
        <end position="3951"/>
    </location>
</feature>
<evidence type="ECO:0000256" key="4">
    <source>
        <dbReference type="PROSITE-ProRule" id="PRU00146"/>
    </source>
</evidence>
<feature type="compositionally biased region" description="Basic and acidic residues" evidence="6">
    <location>
        <begin position="1330"/>
        <end position="1344"/>
    </location>
</feature>
<feature type="compositionally biased region" description="Acidic residues" evidence="6">
    <location>
        <begin position="1812"/>
        <end position="1821"/>
    </location>
</feature>
<evidence type="ECO:0000256" key="6">
    <source>
        <dbReference type="SAM" id="MobiDB-lite"/>
    </source>
</evidence>
<dbReference type="GO" id="GO:0031213">
    <property type="term" value="C:RSF complex"/>
    <property type="evidence" value="ECO:0007669"/>
    <property type="project" value="InterPro"/>
</dbReference>
<keyword evidence="1" id="KW-0479">Metal-binding</keyword>
<feature type="region of interest" description="Disordered" evidence="6">
    <location>
        <begin position="3002"/>
        <end position="3041"/>
    </location>
</feature>
<feature type="compositionally biased region" description="Basic and acidic residues" evidence="6">
    <location>
        <begin position="1252"/>
        <end position="1298"/>
    </location>
</feature>
<feature type="compositionally biased region" description="Polar residues" evidence="6">
    <location>
        <begin position="3904"/>
        <end position="3917"/>
    </location>
</feature>
<feature type="compositionally biased region" description="Basic and acidic residues" evidence="6">
    <location>
        <begin position="2508"/>
        <end position="2522"/>
    </location>
</feature>
<feature type="compositionally biased region" description="Basic and acidic residues" evidence="6">
    <location>
        <begin position="1425"/>
        <end position="1442"/>
    </location>
</feature>
<feature type="region of interest" description="Disordered" evidence="6">
    <location>
        <begin position="3642"/>
        <end position="3730"/>
    </location>
</feature>
<dbReference type="PROSITE" id="PS50016">
    <property type="entry name" value="ZF_PHD_2"/>
    <property type="match status" value="1"/>
</dbReference>
<feature type="compositionally biased region" description="Basic and acidic residues" evidence="6">
    <location>
        <begin position="3588"/>
        <end position="3598"/>
    </location>
</feature>
<feature type="compositionally biased region" description="Basic and acidic residues" evidence="6">
    <location>
        <begin position="2660"/>
        <end position="2686"/>
    </location>
</feature>
<evidence type="ECO:0000313" key="8">
    <source>
        <dbReference type="EMBL" id="KAK2585006.1"/>
    </source>
</evidence>
<organism evidence="8 9">
    <name type="scientific">Odynerus spinipes</name>
    <dbReference type="NCBI Taxonomy" id="1348599"/>
    <lineage>
        <taxon>Eukaryota</taxon>
        <taxon>Metazoa</taxon>
        <taxon>Ecdysozoa</taxon>
        <taxon>Arthropoda</taxon>
        <taxon>Hexapoda</taxon>
        <taxon>Insecta</taxon>
        <taxon>Pterygota</taxon>
        <taxon>Neoptera</taxon>
        <taxon>Endopterygota</taxon>
        <taxon>Hymenoptera</taxon>
        <taxon>Apocrita</taxon>
        <taxon>Aculeata</taxon>
        <taxon>Vespoidea</taxon>
        <taxon>Vespidae</taxon>
        <taxon>Eumeninae</taxon>
        <taxon>Odynerus</taxon>
    </lineage>
</organism>
<evidence type="ECO:0000256" key="5">
    <source>
        <dbReference type="SAM" id="Coils"/>
    </source>
</evidence>
<feature type="compositionally biased region" description="Basic and acidic residues" evidence="6">
    <location>
        <begin position="2766"/>
        <end position="2787"/>
    </location>
</feature>
<feature type="region of interest" description="Disordered" evidence="6">
    <location>
        <begin position="1425"/>
        <end position="1504"/>
    </location>
</feature>
<protein>
    <recommendedName>
        <fullName evidence="7">PHD-type domain-containing protein</fullName>
    </recommendedName>
</protein>
<keyword evidence="5" id="KW-0175">Coiled coil</keyword>
<feature type="compositionally biased region" description="Polar residues" evidence="6">
    <location>
        <begin position="307"/>
        <end position="319"/>
    </location>
</feature>
<feature type="compositionally biased region" description="Acidic residues" evidence="6">
    <location>
        <begin position="251"/>
        <end position="292"/>
    </location>
</feature>
<feature type="compositionally biased region" description="Basic and acidic residues" evidence="6">
    <location>
        <begin position="2701"/>
        <end position="2710"/>
    </location>
</feature>
<feature type="compositionally biased region" description="Acidic residues" evidence="6">
    <location>
        <begin position="2743"/>
        <end position="2759"/>
    </location>
</feature>
<feature type="region of interest" description="Disordered" evidence="6">
    <location>
        <begin position="767"/>
        <end position="806"/>
    </location>
</feature>
<feature type="region of interest" description="Disordered" evidence="6">
    <location>
        <begin position="3319"/>
        <end position="3447"/>
    </location>
</feature>
<feature type="compositionally biased region" description="Polar residues" evidence="6">
    <location>
        <begin position="547"/>
        <end position="564"/>
    </location>
</feature>
<evidence type="ECO:0000256" key="3">
    <source>
        <dbReference type="ARBA" id="ARBA00022833"/>
    </source>
</evidence>
<feature type="compositionally biased region" description="Basic residues" evidence="6">
    <location>
        <begin position="2558"/>
        <end position="2582"/>
    </location>
</feature>
<dbReference type="PROSITE" id="PS01359">
    <property type="entry name" value="ZF_PHD_1"/>
    <property type="match status" value="1"/>
</dbReference>
<dbReference type="GO" id="GO:0008270">
    <property type="term" value="F:zinc ion binding"/>
    <property type="evidence" value="ECO:0007669"/>
    <property type="project" value="UniProtKB-KW"/>
</dbReference>
<dbReference type="CDD" id="cd15543">
    <property type="entry name" value="PHD_RSF1"/>
    <property type="match status" value="1"/>
</dbReference>
<feature type="region of interest" description="Disordered" evidence="6">
    <location>
        <begin position="3560"/>
        <end position="3614"/>
    </location>
</feature>
<feature type="compositionally biased region" description="Polar residues" evidence="6">
    <location>
        <begin position="796"/>
        <end position="806"/>
    </location>
</feature>
<proteinExistence type="predicted"/>
<feature type="region of interest" description="Disordered" evidence="6">
    <location>
        <begin position="344"/>
        <end position="363"/>
    </location>
</feature>
<comment type="caution">
    <text evidence="8">The sequence shown here is derived from an EMBL/GenBank/DDBJ whole genome shotgun (WGS) entry which is preliminary data.</text>
</comment>
<feature type="compositionally biased region" description="Polar residues" evidence="6">
    <location>
        <begin position="1464"/>
        <end position="1477"/>
    </location>
</feature>
<feature type="compositionally biased region" description="Polar residues" evidence="6">
    <location>
        <begin position="1190"/>
        <end position="1202"/>
    </location>
</feature>
<feature type="compositionally biased region" description="Acidic residues" evidence="6">
    <location>
        <begin position="3195"/>
        <end position="3204"/>
    </location>
</feature>
<feature type="region of interest" description="Disordered" evidence="6">
    <location>
        <begin position="2463"/>
        <end position="2798"/>
    </location>
</feature>
<dbReference type="GO" id="GO:0045892">
    <property type="term" value="P:negative regulation of DNA-templated transcription"/>
    <property type="evidence" value="ECO:0007669"/>
    <property type="project" value="TreeGrafter"/>
</dbReference>
<feature type="region of interest" description="Disordered" evidence="6">
    <location>
        <begin position="1785"/>
        <end position="1821"/>
    </location>
</feature>
<name>A0AAD9RTL2_9HYME</name>
<dbReference type="InterPro" id="IPR013083">
    <property type="entry name" value="Znf_RING/FYVE/PHD"/>
</dbReference>
<feature type="region of interest" description="Disordered" evidence="6">
    <location>
        <begin position="511"/>
        <end position="570"/>
    </location>
</feature>
<keyword evidence="9" id="KW-1185">Reference proteome</keyword>
<keyword evidence="2 4" id="KW-0863">Zinc-finger</keyword>
<dbReference type="Proteomes" id="UP001258017">
    <property type="component" value="Unassembled WGS sequence"/>
</dbReference>
<feature type="compositionally biased region" description="Acidic residues" evidence="6">
    <location>
        <begin position="1447"/>
        <end position="1456"/>
    </location>
</feature>
<feature type="region of interest" description="Disordered" evidence="6">
    <location>
        <begin position="1247"/>
        <end position="1344"/>
    </location>
</feature>
<dbReference type="SUPFAM" id="SSF57903">
    <property type="entry name" value="FYVE/PHD zinc finger"/>
    <property type="match status" value="1"/>
</dbReference>
<feature type="compositionally biased region" description="Basic and acidic residues" evidence="6">
    <location>
        <begin position="3342"/>
        <end position="3352"/>
    </location>
</feature>
<feature type="compositionally biased region" description="Polar residues" evidence="6">
    <location>
        <begin position="1299"/>
        <end position="1313"/>
    </location>
</feature>
<feature type="compositionally biased region" description="Basic residues" evidence="6">
    <location>
        <begin position="3387"/>
        <end position="3407"/>
    </location>
</feature>
<feature type="compositionally biased region" description="Basic residues" evidence="6">
    <location>
        <begin position="3175"/>
        <end position="3189"/>
    </location>
</feature>
<evidence type="ECO:0000256" key="2">
    <source>
        <dbReference type="ARBA" id="ARBA00022771"/>
    </source>
</evidence>
<feature type="compositionally biased region" description="Basic and acidic residues" evidence="6">
    <location>
        <begin position="2531"/>
        <end position="2545"/>
    </location>
</feature>
<feature type="region of interest" description="Disordered" evidence="6">
    <location>
        <begin position="2901"/>
        <end position="2940"/>
    </location>
</feature>
<feature type="compositionally biased region" description="Polar residues" evidence="6">
    <location>
        <begin position="2603"/>
        <end position="2617"/>
    </location>
</feature>
<dbReference type="SMART" id="SM00249">
    <property type="entry name" value="PHD"/>
    <property type="match status" value="1"/>
</dbReference>
<feature type="compositionally biased region" description="Basic residues" evidence="6">
    <location>
        <begin position="3415"/>
        <end position="3432"/>
    </location>
</feature>
<feature type="region of interest" description="Disordered" evidence="6">
    <location>
        <begin position="207"/>
        <end position="331"/>
    </location>
</feature>
<feature type="region of interest" description="Disordered" evidence="6">
    <location>
        <begin position="1190"/>
        <end position="1219"/>
    </location>
</feature>
<dbReference type="Gene3D" id="3.30.40.10">
    <property type="entry name" value="Zinc/RING finger domain, C3HC4 (zinc finger)"/>
    <property type="match status" value="1"/>
</dbReference>
<accession>A0AAD9RTL2</accession>
<feature type="compositionally biased region" description="Acidic residues" evidence="6">
    <location>
        <begin position="3353"/>
        <end position="3375"/>
    </location>
</feature>
<dbReference type="InterPro" id="IPR011011">
    <property type="entry name" value="Znf_FYVE_PHD"/>
</dbReference>
<feature type="compositionally biased region" description="Low complexity" evidence="6">
    <location>
        <begin position="2917"/>
        <end position="2930"/>
    </location>
</feature>
<feature type="region of interest" description="Disordered" evidence="6">
    <location>
        <begin position="2397"/>
        <end position="2422"/>
    </location>
</feature>
<dbReference type="InterPro" id="IPR019787">
    <property type="entry name" value="Znf_PHD-finger"/>
</dbReference>
<reference evidence="8" key="1">
    <citation type="submission" date="2021-08" db="EMBL/GenBank/DDBJ databases">
        <authorList>
            <person name="Misof B."/>
            <person name="Oliver O."/>
            <person name="Podsiadlowski L."/>
            <person name="Donath A."/>
            <person name="Peters R."/>
            <person name="Mayer C."/>
            <person name="Rust J."/>
            <person name="Gunkel S."/>
            <person name="Lesny P."/>
            <person name="Martin S."/>
            <person name="Oeyen J.P."/>
            <person name="Petersen M."/>
            <person name="Panagiotis P."/>
            <person name="Wilbrandt J."/>
            <person name="Tanja T."/>
        </authorList>
    </citation>
    <scope>NUCLEOTIDE SEQUENCE</scope>
    <source>
        <strain evidence="8">GBR_01_08_01A</strain>
        <tissue evidence="8">Thorax + abdomen</tissue>
    </source>
</reference>
<feature type="region of interest" description="Disordered" evidence="6">
    <location>
        <begin position="3054"/>
        <end position="3230"/>
    </location>
</feature>
<gene>
    <name evidence="8" type="ORF">KPH14_008535</name>
</gene>
<feature type="compositionally biased region" description="Pro residues" evidence="6">
    <location>
        <begin position="3981"/>
        <end position="4001"/>
    </location>
</feature>
<feature type="compositionally biased region" description="Basic and acidic residues" evidence="6">
    <location>
        <begin position="3003"/>
        <end position="3030"/>
    </location>
</feature>
<reference evidence="8" key="2">
    <citation type="journal article" date="2023" name="Commun. Biol.">
        <title>Intrasexual cuticular hydrocarbon dimorphism in a wasp sheds light on hydrocarbon biosynthesis genes in Hymenoptera.</title>
        <authorList>
            <person name="Moris V.C."/>
            <person name="Podsiadlowski L."/>
            <person name="Martin S."/>
            <person name="Oeyen J.P."/>
            <person name="Donath A."/>
            <person name="Petersen M."/>
            <person name="Wilbrandt J."/>
            <person name="Misof B."/>
            <person name="Liedtke D."/>
            <person name="Thamm M."/>
            <person name="Scheiner R."/>
            <person name="Schmitt T."/>
            <person name="Niehuis O."/>
        </authorList>
    </citation>
    <scope>NUCLEOTIDE SEQUENCE</scope>
    <source>
        <strain evidence="8">GBR_01_08_01A</strain>
    </source>
</reference>
<feature type="compositionally biased region" description="Basic and acidic residues" evidence="6">
    <location>
        <begin position="783"/>
        <end position="795"/>
    </location>
</feature>
<evidence type="ECO:0000259" key="7">
    <source>
        <dbReference type="PROSITE" id="PS50016"/>
    </source>
</evidence>
<feature type="compositionally biased region" description="Basic residues" evidence="6">
    <location>
        <begin position="2711"/>
        <end position="2725"/>
    </location>
</feature>
<feature type="compositionally biased region" description="Low complexity" evidence="6">
    <location>
        <begin position="3687"/>
        <end position="3702"/>
    </location>
</feature>
<feature type="compositionally biased region" description="Polar residues" evidence="6">
    <location>
        <begin position="232"/>
        <end position="242"/>
    </location>
</feature>
<sequence>MASDNEASCASDPNFAVICSFLECFGKSCGIVYPDIARLQEMIENTQEVPQQLVDLHIKLLRKTRKTVSPEKWERALVKFCHTYSNQDGWELERFGYKKARIAVKLRLLKVLLETQFDLNQKFKNEVNKLAADELRVEPLGRDKTGLAYWCQLDEECNIRVYREDLDEENWELVAKDREGVVSLISILSNGEIESIPINEDSNSIEISEKPIIDTGQVTTSPSLEEEEAIQENGTANGTHNGNLEEKEEQKDDLEDEPEDEQEEDDAIVEQDSAEVENDEEEDIDEDEDITNDESSKQNTEEEDSSEVAQDQVTESSAQPHLPESAPKMTNGSIDMQTEKIHEKVVLPEETTTSHAPDSKLLETVQSEDLTKPNSIKNSNEGSIPLKSIETPVITSPLKLVNIAELKQAQEEKNANHVTLPIGTSINVSKKYNTTEETTESVMKSLEKLSGKSNLSFTPMDITSGHNKLSVKPIDQLAANLVRMQSEKLEKPSGAKSLEKIAENLARSGSMLNSTVNGEDDRLPQDLCPRSQPEKSGVLRGHRGMDLSTSPRGWESTNEQSSPMDFSGIDLSSRKFNKTIDLSAPGYRSQNFQQREMDLSTKKSTKSDVQNLSYDARAVMMRNHAMVADLSKRQMPFTAYEMSSAPYHTTPRLPPKDEHRLPSYALLPDPSKITALRMGPNSIKRPLEGDDAQSDIIKRIRADVIPIRGSIDKRSMINSSWREETSEVIEEPLMMVQGEGSGSDCDAVNPGLGEPIEEPIMFFYGEGSGVECETGNPGDDTPTDNKESNQSKNEADSASATLSSNEILNEESLMKEVSTASIEANKNSVKLNRNFPQSNANVNDNQIVGSTQEKSKFKPTLGVQIIPKSTTGSIKRLSRWDVGKPAEKTECDSSIISNEEDISQKEQYFPKEGTSDETCSNKDVNTLQANEDLSVSKVDFECLSSTDNLNEKVNASSFNEVSALDQNSMESNITDTDTIEGNLKKSKEDSKLLETMQCDSSISSCQADTSEVFEPRSNTMLAPSSLISEKISTDVLDSTSIGTQNSEFLHKVDNECKPESASPPRFFFGPNCISYTSKSVDLENQSDQVVTTSIQCKSDTLQYECVSSSKSSEDTLLPYRSEEFDVTQTNNNSLKASSFDSHNVYCSDDKRDVEKLEGSSHTWNSSETTEESINNDIDVPRTTQVDENLQSNTVQESACSDSKQPEESTTKSEKSETADVVSQSFITNNVNISLNVAESLSNNPDLQNKQKMLIDNDTKTECMEDYSRSTKTDRSKSIDDRSTDDQSTDDRSIDDKSYESTSAPKNIDLNVSDSKQEHVESVSTYSENEAEYKSSKEEISHEDIEQTKSDLTTNICMSPCNKDQDQNVQMESNTVQECTSEDNISNMIESADLVSSGNFQEVHSSAGIQEIDRVSDDFQTLKKDETDLSRESYDKHSDKNDNLSEFDMQEEQSMDTDTEKMKGQLSSDADSMSVNYDKNSERNDTLSDLGVQDEGSGDSEEVKEKHLTNSFVKTNASEDIPESDLVDNATVSSSACIQEYNNKESFASVISSSDDASVPNIFLQGNSTIPIVSQQIDNTFSAKTSTSAFNILPPIVPNISIMKSVETNDISSLKEMNSSNVDQCVNEYADDISENPSSCIDQDSNEDMIIDDRMSESNESSKEIEETSSICDKLVIPLDSEKSTVCNDNLLNDQNTIQENQTNVLDISYVVSDKESNFSVTTETIDQEDSTKEIKDKESSDIKITDSYVEKSEVAIINLSSEDTNIKLQEDTDNTEKQDIVQTEVSSVSKESEENSAAVNKQSLVANYDSNDSNDDGSDDVFEADTMEEYESVDIPNCSLEERQINDGKVTEDTNFEKECVSEKNDTSLNESQNFIHSKEEVESNLQTETDKNLVNSEIENKKESFNVNTEEVSNIFSKRNIEVSYECNDIKCSDASKHEKIINVSNKDECGKDIELHNITHLDNSNKLNNTASLVLSASSDHSHLETFINEKTQPDFQITSNQIVKEYMNNTTNNKSILEETIITKLQNENKASIQSVQDVDDSVFEELSTNKNIDITENTANLIQVQENSGSSDINNQPTNVLDNSVSITSEQIAEKENEESKVTDNKHTTLNAVEVLPKLQQHEELKPEYLGDESEKNKFEVKAHNYIDKSLNETSGVESITKISTIKLDNDVKQISPNYETQSSIQLNDNNLPDNMNLTNCIPNKPTVSYDVSDDQSKQTDFINISNMHKDNIYTNSILNIQNSITTSTRQEEIFEKKEDVSGIIRNDFKKESNKRASDISEIEDVPPLKSKPPYAKPFTENLSTDMKYNSKSETKVETIIEKTELKLEDNTLNKVKDSLMIPPPITDYNAVIGNIQVEDNFRNDVSQQSSLDVKDEKKPSEIQSMEVKALSVTSEDSIGADNENVFDAPSEEPDPLACTEDDTLKTLNINIGEDGGNAKIGIRVKSVSELVYEGWKLDGTDTPKVSRKRRSSAQDSNSEDLGDKQEEEEEMMGGKRIKLRAKRIPDKQLRKSVEENRIVTISSEDEAVKCKVAEDNKEGSDDVTITRSIPMSRKSRGRPRRRGRRGCRGGARSRPKHAAAVNVNQTSEESPNIHVEGTPTNASSLETTPPSSQKKRKKRKMVLGLEIGRDIAPEEQGALQGETPVRQSRRIAQLKIKEAADRRRIEEETLTDVKEKKESTDKKKRRKQKNESEEEVVIKEVDKDMKSKRKRKKRKKKKMLSKFNEANPWQSSSGSTSENDEDNEDEDEEEEIETEGSLLFKSDHEFSPESDLEKDQESEPLRRARTAQKAQSDVEEADDEYACQKCGKADHPEWILLCDSCDKGWHCSCLRPALMLIPEGDWFCPPCQHNLLVSKLRESLKTYDQLTKRHENEVLRKKRLAFVGISLDNVLHKSEAQRLQKESSQESENESSTEQSSSASSSETSSSEESEPVYQLRERRCANTYKFNEFDDLINAAIQDEVEAVQGAGNQGRGKDIATIVNAEKEEAQLHQQVEALQMKDIDEDKNDAEAKSEKESDEEYKLEKEEVDEEEDERKRVAKRLLARRKHRKLNSLDISSEDDPESDEDFKGTSSEDEEDFDDHMTSSDESSFTDSRRRGRRGESRPVRRSTRARITHYDPDFINDDSDDSDRPKRKKSRSMWENSDSEDSDNSWRQRKKKSRTIPTSRYRTTSKVKSKKKKKRKRIIESDNQSDNEEEDEARINDNYTSENMDNMIHESAETVPTSENVENIANLENVENPENAHNVGDAKPETIENVVANTGISIPSQLDEIAAQKRKKESTPKQKKAPTIRRKIIYGGLPDDNYKQEEAEILDRRTRRRGQKINYQEATATDSEEELKKAIRKTVESEDEFVVNEADDMIEDAEKDSDSDIYTPKKEATKFKNKSPKSKKPRKSKSPAAKRKSVDGTPKPRKKPGPKPGSKNKVRKQQLLMGSVIRSTDGLDDKDVLSQAMDPIGDLASKIDDGLPDNVGLTGTTMSVASSFTGDVPEGSLGGLGAGELADLDDEQLEQIMMEDEEYGKRQLELAAIEIAKKKKKEEREAKKLEKARLKALEILAAERQRDPNAPEGTDGEAPKKKKRGRRSKAEIIAEQMRRGGAPTLGSPGLANTSPGVLAANAAGAMLGLDVASNVSPNINPSLPTVITPETERTPEGHIPMMTGPDGQLFNPDGTPMKPKRRGRGKGSSTSGSAPSTPPASGIPTQVPSTQASNAQSVYSSLPPGSQQSSVITRMLQSQPVSSNNPQSFTAAAAAMGHKYFGAPNATGQMMAGPRTGYEMQPRGRIPSPYRQPGQTSMPPHFAAVRSGTPPMRMRVPGPQMYHTPHHPMDPSPSGGGPISISTRDRSSPLAPGPPAMIPPAAGSPLAKGGPTPPPPPPPYVRGGPPVVSRFADNPMGPRHQMPPFTNASPVNHAMQQPSPPPNRPPGNFSPYHPPPPPNYHYGAYPPPPPMSTADDAAAYQGSPYPTEHFSSPADNQPQIQAPPQPPPPQSQQPQPQPQPQTHPNDPAAVANKQYDEEGTGEFGGLVSYFSSQREDDLDS</sequence>
<evidence type="ECO:0000313" key="9">
    <source>
        <dbReference type="Proteomes" id="UP001258017"/>
    </source>
</evidence>
<dbReference type="InterPro" id="IPR019786">
    <property type="entry name" value="Zinc_finger_PHD-type_CS"/>
</dbReference>
<dbReference type="InterPro" id="IPR028938">
    <property type="entry name" value="Rsf1-like"/>
</dbReference>
<feature type="compositionally biased region" description="Polar residues" evidence="6">
    <location>
        <begin position="3703"/>
        <end position="3730"/>
    </location>
</feature>
<feature type="compositionally biased region" description="Low complexity" evidence="6">
    <location>
        <begin position="1785"/>
        <end position="1800"/>
    </location>
</feature>
<feature type="coiled-coil region" evidence="5">
    <location>
        <begin position="3525"/>
        <end position="3560"/>
    </location>
</feature>
<feature type="compositionally biased region" description="Basic and acidic residues" evidence="6">
    <location>
        <begin position="3560"/>
        <end position="3569"/>
    </location>
</feature>
<feature type="compositionally biased region" description="Acidic residues" evidence="6">
    <location>
        <begin position="2482"/>
        <end position="2496"/>
    </location>
</feature>
<feature type="compositionally biased region" description="Basic and acidic residues" evidence="6">
    <location>
        <begin position="1203"/>
        <end position="1217"/>
    </location>
</feature>
<dbReference type="GO" id="GO:0042393">
    <property type="term" value="F:histone binding"/>
    <property type="evidence" value="ECO:0007669"/>
    <property type="project" value="TreeGrafter"/>
</dbReference>
<feature type="domain" description="PHD-type" evidence="7">
    <location>
        <begin position="2805"/>
        <end position="2855"/>
    </location>
</feature>